<dbReference type="Gene3D" id="1.10.357.10">
    <property type="entry name" value="Tetracycline Repressor, domain 2"/>
    <property type="match status" value="1"/>
</dbReference>
<evidence type="ECO:0000259" key="3">
    <source>
        <dbReference type="PROSITE" id="PS50977"/>
    </source>
</evidence>
<sequence length="251" mass="28737">MIHNINSPRSLRKREQKRELIIQTALELILEAGLAGFTMHKLAEKMDYAVGALYRYFKSKDTLLAAMQRQILSEFSQCFIQTDLLCKEQYQDFSQKELALQRIWLAVEIYLNLKKQAPSKFYLLHEMIVSPQEILSLQEGLLVMKEALPLLRHLQELLTFATETKAFREGNANQRSLLLWSSVQGLLPLEKLGRFVPGYPFESLQTALLETLFSAWGASESSLKKVKIENQKFIKSIGFLSQFSTLSEGAS</sequence>
<accession>A0A2M7G5N6</accession>
<evidence type="ECO:0000313" key="5">
    <source>
        <dbReference type="Proteomes" id="UP000231019"/>
    </source>
</evidence>
<dbReference type="GO" id="GO:0003700">
    <property type="term" value="F:DNA-binding transcription factor activity"/>
    <property type="evidence" value="ECO:0007669"/>
    <property type="project" value="TreeGrafter"/>
</dbReference>
<dbReference type="EMBL" id="PFFQ01000026">
    <property type="protein sequence ID" value="PIW17246.1"/>
    <property type="molecule type" value="Genomic_DNA"/>
</dbReference>
<dbReference type="PANTHER" id="PTHR30055:SF226">
    <property type="entry name" value="HTH-TYPE TRANSCRIPTIONAL REGULATOR PKSA"/>
    <property type="match status" value="1"/>
</dbReference>
<name>A0A2M7G5N6_9BACT</name>
<keyword evidence="1 2" id="KW-0238">DNA-binding</keyword>
<dbReference type="Proteomes" id="UP000231019">
    <property type="component" value="Unassembled WGS sequence"/>
</dbReference>
<dbReference type="PRINTS" id="PR00455">
    <property type="entry name" value="HTHTETR"/>
</dbReference>
<feature type="DNA-binding region" description="H-T-H motif" evidence="2">
    <location>
        <begin position="38"/>
        <end position="57"/>
    </location>
</feature>
<comment type="caution">
    <text evidence="4">The sequence shown here is derived from an EMBL/GenBank/DDBJ whole genome shotgun (WGS) entry which is preliminary data.</text>
</comment>
<dbReference type="PANTHER" id="PTHR30055">
    <property type="entry name" value="HTH-TYPE TRANSCRIPTIONAL REGULATOR RUTR"/>
    <property type="match status" value="1"/>
</dbReference>
<proteinExistence type="predicted"/>
<dbReference type="InterPro" id="IPR009057">
    <property type="entry name" value="Homeodomain-like_sf"/>
</dbReference>
<evidence type="ECO:0000256" key="1">
    <source>
        <dbReference type="ARBA" id="ARBA00023125"/>
    </source>
</evidence>
<feature type="domain" description="HTH tetR-type" evidence="3">
    <location>
        <begin position="15"/>
        <end position="75"/>
    </location>
</feature>
<dbReference type="GO" id="GO:0000976">
    <property type="term" value="F:transcription cis-regulatory region binding"/>
    <property type="evidence" value="ECO:0007669"/>
    <property type="project" value="TreeGrafter"/>
</dbReference>
<gene>
    <name evidence="4" type="ORF">COW36_09765</name>
</gene>
<reference evidence="4 5" key="1">
    <citation type="submission" date="2017-09" db="EMBL/GenBank/DDBJ databases">
        <title>Depth-based differentiation of microbial function through sediment-hosted aquifers and enrichment of novel symbionts in the deep terrestrial subsurface.</title>
        <authorList>
            <person name="Probst A.J."/>
            <person name="Ladd B."/>
            <person name="Jarett J.K."/>
            <person name="Geller-Mcgrath D.E."/>
            <person name="Sieber C.M."/>
            <person name="Emerson J.B."/>
            <person name="Anantharaman K."/>
            <person name="Thomas B.C."/>
            <person name="Malmstrom R."/>
            <person name="Stieglmeier M."/>
            <person name="Klingl A."/>
            <person name="Woyke T."/>
            <person name="Ryan C.M."/>
            <person name="Banfield J.F."/>
        </authorList>
    </citation>
    <scope>NUCLEOTIDE SEQUENCE [LARGE SCALE GENOMIC DNA]</scope>
    <source>
        <strain evidence="4">CG17_big_fil_post_rev_8_21_14_2_50_48_46</strain>
    </source>
</reference>
<organism evidence="4 5">
    <name type="scientific">bacterium (Candidatus Blackallbacteria) CG17_big_fil_post_rev_8_21_14_2_50_48_46</name>
    <dbReference type="NCBI Taxonomy" id="2014261"/>
    <lineage>
        <taxon>Bacteria</taxon>
        <taxon>Candidatus Blackallbacteria</taxon>
    </lineage>
</organism>
<protein>
    <recommendedName>
        <fullName evidence="3">HTH tetR-type domain-containing protein</fullName>
    </recommendedName>
</protein>
<dbReference type="SUPFAM" id="SSF46689">
    <property type="entry name" value="Homeodomain-like"/>
    <property type="match status" value="1"/>
</dbReference>
<evidence type="ECO:0000313" key="4">
    <source>
        <dbReference type="EMBL" id="PIW17246.1"/>
    </source>
</evidence>
<dbReference type="Pfam" id="PF00440">
    <property type="entry name" value="TetR_N"/>
    <property type="match status" value="1"/>
</dbReference>
<evidence type="ECO:0000256" key="2">
    <source>
        <dbReference type="PROSITE-ProRule" id="PRU00335"/>
    </source>
</evidence>
<dbReference type="InterPro" id="IPR001647">
    <property type="entry name" value="HTH_TetR"/>
</dbReference>
<dbReference type="AlphaFoldDB" id="A0A2M7G5N6"/>
<dbReference type="PROSITE" id="PS50977">
    <property type="entry name" value="HTH_TETR_2"/>
    <property type="match status" value="1"/>
</dbReference>
<dbReference type="InterPro" id="IPR050109">
    <property type="entry name" value="HTH-type_TetR-like_transc_reg"/>
</dbReference>